<dbReference type="EMBL" id="CAJNYD010001865">
    <property type="protein sequence ID" value="CAF3372189.1"/>
    <property type="molecule type" value="Genomic_DNA"/>
</dbReference>
<dbReference type="PROSITE" id="PS50280">
    <property type="entry name" value="SET"/>
    <property type="match status" value="1"/>
</dbReference>
<evidence type="ECO:0000313" key="13">
    <source>
        <dbReference type="Proteomes" id="UP000663833"/>
    </source>
</evidence>
<dbReference type="AlphaFoldDB" id="A0A817XX37"/>
<dbReference type="Proteomes" id="UP000663833">
    <property type="component" value="Unassembled WGS sequence"/>
</dbReference>
<dbReference type="InterPro" id="IPR026489">
    <property type="entry name" value="CXC_dom"/>
</dbReference>
<dbReference type="CDD" id="cd10519">
    <property type="entry name" value="SET_EZH"/>
    <property type="match status" value="1"/>
</dbReference>
<evidence type="ECO:0000313" key="11">
    <source>
        <dbReference type="EMBL" id="CAF3372189.1"/>
    </source>
</evidence>
<dbReference type="SMART" id="SM00317">
    <property type="entry name" value="SET"/>
    <property type="match status" value="1"/>
</dbReference>
<evidence type="ECO:0000256" key="7">
    <source>
        <dbReference type="ARBA" id="ARBA00048568"/>
    </source>
</evidence>
<protein>
    <recommendedName>
        <fullName evidence="1">[histone H3]-lysine(27) N-trimethyltransferase</fullName>
        <ecNumber evidence="1">2.1.1.356</ecNumber>
    </recommendedName>
</protein>
<feature type="domain" description="CXC" evidence="10">
    <location>
        <begin position="494"/>
        <end position="605"/>
    </location>
</feature>
<feature type="compositionally biased region" description="Polar residues" evidence="8">
    <location>
        <begin position="347"/>
        <end position="357"/>
    </location>
</feature>
<evidence type="ECO:0000256" key="8">
    <source>
        <dbReference type="SAM" id="MobiDB-lite"/>
    </source>
</evidence>
<sequence>MRETRNSNNPSQQQLLNDKKSDVLRQAVEHEYTKLFRQAHKTSQKAARNFLRQVAHRPPPSPITIPIPKSTIELKTNNNNNNNNNNNDGVRTLSVTVSDGANQRSQKHATIVTMMPSLSSVRELISYVPTLKNIATRGELIGIPYLGDTFDREDQELINSISGESSKQNKAIIRKNKLDEPLLETLYETLRSNKAWQIYSNEQIIDVIIDYHRDATSRARLIAFANQSEISSNDNHPPHHANIDTCDTIDIDINNLIIKAWCSRFCLRCYTYNCLLHTEKPSHLQLPKQFCISNDHQSSPCCSTCYKHEREYLKRSLSPSHINEQQHNYSQTSSELHENVRKRQRKSTSLNHSSSSAKFNFPRNENLHTNQCVDQHYHSIENQKKLSSQNLLTRIENHMITQYFNQSGQQQDNLSVNNWTLTDRSLFRLFYFVFHGDLCLVKQIFHDNRTCKDMYQQFIVDAKYFSERISLNNNFQFSIRQPYRRKMLEGATRSFLFHIKKNMNSNNHNKKSTLKPVYQPCLHDGPCVSSNKNCSCMKNGTYCEKYCNCSIDCPHRFPGCACKGACLLNNCLCCAEGRECDPDLCHKCGASLFPNPNEEFNSIVKLEPEIPLPTTTTTTGVQRKSWKSSSSLSRRSTRTKINENLPTRQHSLRACRTVELSYKQVRNQSKRTTSRTSLSSNTVLNMPMITCANIGLQRKSFKQILVGESDVAGYGAFLGSPVAYPGDLIAEYTGEIISEEEADRRGRLYDKQACSYLFNLDSERCVDARQFGSKIRFANHSSKPNCVPKVKLVNGDYRIGIYAKQTIFQGDELFFEYMYDAHHRQQFVNNERVEELEQDGLTILKRYGDNFILARPSYD</sequence>
<evidence type="ECO:0000259" key="9">
    <source>
        <dbReference type="PROSITE" id="PS50280"/>
    </source>
</evidence>
<keyword evidence="2" id="KW-0489">Methyltransferase</keyword>
<dbReference type="Pfam" id="PF18264">
    <property type="entry name" value="preSET_CXC"/>
    <property type="match status" value="1"/>
</dbReference>
<dbReference type="EC" id="2.1.1.356" evidence="1"/>
<dbReference type="InterPro" id="IPR046341">
    <property type="entry name" value="SET_dom_sf"/>
</dbReference>
<comment type="catalytic activity">
    <reaction evidence="7">
        <text>L-lysyl(27)-[histone H3] + 3 S-adenosyl-L-methionine = N(6),N(6),N(6)-trimethyl-L-lysyl(27)-[histone H3] + 3 S-adenosyl-L-homocysteine + 3 H(+)</text>
        <dbReference type="Rhea" id="RHEA:60292"/>
        <dbReference type="Rhea" id="RHEA-COMP:15535"/>
        <dbReference type="Rhea" id="RHEA-COMP:15548"/>
        <dbReference type="ChEBI" id="CHEBI:15378"/>
        <dbReference type="ChEBI" id="CHEBI:29969"/>
        <dbReference type="ChEBI" id="CHEBI:57856"/>
        <dbReference type="ChEBI" id="CHEBI:59789"/>
        <dbReference type="ChEBI" id="CHEBI:61961"/>
        <dbReference type="EC" id="2.1.1.356"/>
    </reaction>
</comment>
<comment type="caution">
    <text evidence="11">The sequence shown here is derived from an EMBL/GenBank/DDBJ whole genome shotgun (WGS) entry which is preliminary data.</text>
</comment>
<dbReference type="Proteomes" id="UP000663851">
    <property type="component" value="Unassembled WGS sequence"/>
</dbReference>
<keyword evidence="3" id="KW-0808">Transferase</keyword>
<dbReference type="InterPro" id="IPR041355">
    <property type="entry name" value="Pre-SET_CXC"/>
</dbReference>
<dbReference type="Pfam" id="PF00856">
    <property type="entry name" value="SET"/>
    <property type="match status" value="1"/>
</dbReference>
<proteinExistence type="predicted"/>
<keyword evidence="6" id="KW-0804">Transcription</keyword>
<evidence type="ECO:0000256" key="6">
    <source>
        <dbReference type="ARBA" id="ARBA00023163"/>
    </source>
</evidence>
<keyword evidence="5" id="KW-0805">Transcription regulation</keyword>
<name>A0A817XX37_9BILA</name>
<evidence type="ECO:0000256" key="5">
    <source>
        <dbReference type="ARBA" id="ARBA00023015"/>
    </source>
</evidence>
<dbReference type="InterPro" id="IPR045318">
    <property type="entry name" value="EZH1/2-like"/>
</dbReference>
<evidence type="ECO:0000256" key="1">
    <source>
        <dbReference type="ARBA" id="ARBA00012186"/>
    </source>
</evidence>
<gene>
    <name evidence="12" type="ORF">HFQ381_LOCUS5350</name>
    <name evidence="11" type="ORF">LUA448_LOCUS14954</name>
</gene>
<dbReference type="PANTHER" id="PTHR45747:SF4">
    <property type="entry name" value="HISTONE-LYSINE N-METHYLTRANSFERASE E(Z)"/>
    <property type="match status" value="1"/>
</dbReference>
<evidence type="ECO:0000256" key="4">
    <source>
        <dbReference type="ARBA" id="ARBA00022691"/>
    </source>
</evidence>
<dbReference type="GO" id="GO:0031507">
    <property type="term" value="P:heterochromatin formation"/>
    <property type="evidence" value="ECO:0007669"/>
    <property type="project" value="TreeGrafter"/>
</dbReference>
<dbReference type="GO" id="GO:0003682">
    <property type="term" value="F:chromatin binding"/>
    <property type="evidence" value="ECO:0007669"/>
    <property type="project" value="TreeGrafter"/>
</dbReference>
<dbReference type="PANTHER" id="PTHR45747">
    <property type="entry name" value="HISTONE-LYSINE N-METHYLTRANSFERASE E(Z)"/>
    <property type="match status" value="1"/>
</dbReference>
<feature type="compositionally biased region" description="Low complexity" evidence="8">
    <location>
        <begin position="1"/>
        <end position="16"/>
    </location>
</feature>
<evidence type="ECO:0000313" key="12">
    <source>
        <dbReference type="EMBL" id="CAF4166992.1"/>
    </source>
</evidence>
<organism evidence="11 13">
    <name type="scientific">Rotaria socialis</name>
    <dbReference type="NCBI Taxonomy" id="392032"/>
    <lineage>
        <taxon>Eukaryota</taxon>
        <taxon>Metazoa</taxon>
        <taxon>Spiralia</taxon>
        <taxon>Gnathifera</taxon>
        <taxon>Rotifera</taxon>
        <taxon>Eurotatoria</taxon>
        <taxon>Bdelloidea</taxon>
        <taxon>Philodinida</taxon>
        <taxon>Philodinidae</taxon>
        <taxon>Rotaria</taxon>
    </lineage>
</organism>
<feature type="region of interest" description="Disordered" evidence="8">
    <location>
        <begin position="612"/>
        <end position="643"/>
    </location>
</feature>
<evidence type="ECO:0000259" key="10">
    <source>
        <dbReference type="PROSITE" id="PS51633"/>
    </source>
</evidence>
<dbReference type="GO" id="GO:0140951">
    <property type="term" value="F:histone H3K27 trimethyltransferase activity"/>
    <property type="evidence" value="ECO:0007669"/>
    <property type="project" value="UniProtKB-EC"/>
</dbReference>
<feature type="region of interest" description="Disordered" evidence="8">
    <location>
        <begin position="317"/>
        <end position="357"/>
    </location>
</feature>
<dbReference type="Gene3D" id="2.170.270.10">
    <property type="entry name" value="SET domain"/>
    <property type="match status" value="1"/>
</dbReference>
<dbReference type="EMBL" id="CAJOBO010000223">
    <property type="protein sequence ID" value="CAF4166992.1"/>
    <property type="molecule type" value="Genomic_DNA"/>
</dbReference>
<feature type="domain" description="SET" evidence="9">
    <location>
        <begin position="702"/>
        <end position="818"/>
    </location>
</feature>
<dbReference type="PROSITE" id="PS51633">
    <property type="entry name" value="CXC"/>
    <property type="match status" value="1"/>
</dbReference>
<feature type="region of interest" description="Disordered" evidence="8">
    <location>
        <begin position="1"/>
        <end position="22"/>
    </location>
</feature>
<dbReference type="SUPFAM" id="SSF82199">
    <property type="entry name" value="SET domain"/>
    <property type="match status" value="1"/>
</dbReference>
<evidence type="ECO:0000256" key="3">
    <source>
        <dbReference type="ARBA" id="ARBA00022679"/>
    </source>
</evidence>
<dbReference type="GO" id="GO:0035098">
    <property type="term" value="C:ESC/E(Z) complex"/>
    <property type="evidence" value="ECO:0007669"/>
    <property type="project" value="TreeGrafter"/>
</dbReference>
<reference evidence="11" key="1">
    <citation type="submission" date="2021-02" db="EMBL/GenBank/DDBJ databases">
        <authorList>
            <person name="Nowell W R."/>
        </authorList>
    </citation>
    <scope>NUCLEOTIDE SEQUENCE</scope>
</reference>
<keyword evidence="4" id="KW-0949">S-adenosyl-L-methionine</keyword>
<evidence type="ECO:0000256" key="2">
    <source>
        <dbReference type="ARBA" id="ARBA00022603"/>
    </source>
</evidence>
<dbReference type="GO" id="GO:0032259">
    <property type="term" value="P:methylation"/>
    <property type="evidence" value="ECO:0007669"/>
    <property type="project" value="UniProtKB-KW"/>
</dbReference>
<dbReference type="InterPro" id="IPR001214">
    <property type="entry name" value="SET_dom"/>
</dbReference>
<accession>A0A817XX37</accession>
<feature type="compositionally biased region" description="Polar residues" evidence="8">
    <location>
        <begin position="317"/>
        <end position="334"/>
    </location>
</feature>